<dbReference type="OrthoDB" id="7336664at2"/>
<evidence type="ECO:0000313" key="2">
    <source>
        <dbReference type="EMBL" id="THV21092.1"/>
    </source>
</evidence>
<evidence type="ECO:0000259" key="1">
    <source>
        <dbReference type="Pfam" id="PF13467"/>
    </source>
</evidence>
<dbReference type="EMBL" id="STGV01000006">
    <property type="protein sequence ID" value="THV21092.1"/>
    <property type="molecule type" value="Genomic_DNA"/>
</dbReference>
<name>A0A4S8NXP7_9HYPH</name>
<sequence length="198" mass="21918">MPELEEGDAEPKFRAIACADGVRRGIRLETIYWDGLASLVAGSRHSLSDIVERASVQVGEGSNLASMLRVLAFRWMWRRYSDLQAAYSADTLNTLVHACPSPVIVLTRDKKIQLFNEAFVTLLKQRLALGNVLQLSTGFRFVLETQVEEALEILASKGKMITTGFTASCGGRQLSGQINLAMVPTHRKPMVIGYIVRH</sequence>
<keyword evidence="3" id="KW-1185">Reference proteome</keyword>
<protein>
    <submittedName>
        <fullName evidence="2">Aryl-sulfate sulfotransferase</fullName>
    </submittedName>
</protein>
<dbReference type="InterPro" id="IPR038268">
    <property type="entry name" value="RHH_sf"/>
</dbReference>
<accession>A0A4S8NXP7</accession>
<proteinExistence type="predicted"/>
<gene>
    <name evidence="2" type="ORF">FAA97_17755</name>
</gene>
<dbReference type="GO" id="GO:0016740">
    <property type="term" value="F:transferase activity"/>
    <property type="evidence" value="ECO:0007669"/>
    <property type="project" value="UniProtKB-KW"/>
</dbReference>
<dbReference type="InterPro" id="IPR027373">
    <property type="entry name" value="RHH_dom"/>
</dbReference>
<dbReference type="Proteomes" id="UP000308828">
    <property type="component" value="Unassembled WGS sequence"/>
</dbReference>
<dbReference type="Gene3D" id="1.10.3990.20">
    <property type="entry name" value="protein bp1543"/>
    <property type="match status" value="1"/>
</dbReference>
<evidence type="ECO:0000313" key="3">
    <source>
        <dbReference type="Proteomes" id="UP000308828"/>
    </source>
</evidence>
<comment type="caution">
    <text evidence="2">The sequence shown here is derived from an EMBL/GenBank/DDBJ whole genome shotgun (WGS) entry which is preliminary data.</text>
</comment>
<feature type="domain" description="Ribbon-helix-helix" evidence="1">
    <location>
        <begin position="20"/>
        <end position="75"/>
    </location>
</feature>
<keyword evidence="2" id="KW-0808">Transferase</keyword>
<dbReference type="Pfam" id="PF13467">
    <property type="entry name" value="RHH_4"/>
    <property type="match status" value="1"/>
</dbReference>
<organism evidence="2 3">
    <name type="scientific">Peteryoungia ipomoeae</name>
    <dbReference type="NCBI Taxonomy" id="1210932"/>
    <lineage>
        <taxon>Bacteria</taxon>
        <taxon>Pseudomonadati</taxon>
        <taxon>Pseudomonadota</taxon>
        <taxon>Alphaproteobacteria</taxon>
        <taxon>Hyphomicrobiales</taxon>
        <taxon>Rhizobiaceae</taxon>
        <taxon>Peteryoungia</taxon>
    </lineage>
</organism>
<dbReference type="AlphaFoldDB" id="A0A4S8NXP7"/>
<reference evidence="2 3" key="1">
    <citation type="submission" date="2019-04" db="EMBL/GenBank/DDBJ databases">
        <title>Genome sequence of strain shin9-1.</title>
        <authorList>
            <person name="Gao J."/>
            <person name="Sun J."/>
        </authorList>
    </citation>
    <scope>NUCLEOTIDE SEQUENCE [LARGE SCALE GENOMIC DNA]</scope>
    <source>
        <strain evidence="3">shin9-1</strain>
    </source>
</reference>